<evidence type="ECO:0000259" key="8">
    <source>
        <dbReference type="Pfam" id="PF08572"/>
    </source>
</evidence>
<keyword evidence="2" id="KW-0507">mRNA processing</keyword>
<evidence type="ECO:0000259" key="7">
    <source>
        <dbReference type="Pfam" id="PF06544"/>
    </source>
</evidence>
<dbReference type="Pfam" id="PF08572">
    <property type="entry name" value="PRP3"/>
    <property type="match status" value="1"/>
</dbReference>
<organism evidence="9 10">
    <name type="scientific">Wickerhamomyces pijperi</name>
    <name type="common">Yeast</name>
    <name type="synonym">Pichia pijperi</name>
    <dbReference type="NCBI Taxonomy" id="599730"/>
    <lineage>
        <taxon>Eukaryota</taxon>
        <taxon>Fungi</taxon>
        <taxon>Dikarya</taxon>
        <taxon>Ascomycota</taxon>
        <taxon>Saccharomycotina</taxon>
        <taxon>Saccharomycetes</taxon>
        <taxon>Phaffomycetales</taxon>
        <taxon>Wickerhamomycetaceae</taxon>
        <taxon>Wickerhamomyces</taxon>
    </lineage>
</organism>
<dbReference type="Proteomes" id="UP000774326">
    <property type="component" value="Unassembled WGS sequence"/>
</dbReference>
<dbReference type="CDD" id="cd24162">
    <property type="entry name" value="Prp3_C"/>
    <property type="match status" value="1"/>
</dbReference>
<keyword evidence="5" id="KW-0175">Coiled coil</keyword>
<evidence type="ECO:0000256" key="3">
    <source>
        <dbReference type="ARBA" id="ARBA00023187"/>
    </source>
</evidence>
<evidence type="ECO:0000313" key="10">
    <source>
        <dbReference type="Proteomes" id="UP000774326"/>
    </source>
</evidence>
<keyword evidence="4" id="KW-0539">Nucleus</keyword>
<proteinExistence type="predicted"/>
<protein>
    <recommendedName>
        <fullName evidence="11">Pre-mRNA-splicing factor 3</fullName>
    </recommendedName>
</protein>
<evidence type="ECO:0000256" key="4">
    <source>
        <dbReference type="ARBA" id="ARBA00023242"/>
    </source>
</evidence>
<keyword evidence="3" id="KW-0508">mRNA splicing</keyword>
<dbReference type="PANTHER" id="PTHR14212:SF0">
    <property type="entry name" value="U4_U6 SMALL NUCLEAR RIBONUCLEOPROTEIN PRP3"/>
    <property type="match status" value="1"/>
</dbReference>
<keyword evidence="10" id="KW-1185">Reference proteome</keyword>
<dbReference type="InterPro" id="IPR010541">
    <property type="entry name" value="Prp3_C"/>
</dbReference>
<dbReference type="GO" id="GO:0046540">
    <property type="term" value="C:U4/U6 x U5 tri-snRNP complex"/>
    <property type="evidence" value="ECO:0007669"/>
    <property type="project" value="InterPro"/>
</dbReference>
<reference evidence="9" key="2">
    <citation type="submission" date="2021-01" db="EMBL/GenBank/DDBJ databases">
        <authorList>
            <person name="Schikora-Tamarit M.A."/>
        </authorList>
    </citation>
    <scope>NUCLEOTIDE SEQUENCE</scope>
    <source>
        <strain evidence="9">CBS2887</strain>
    </source>
</reference>
<dbReference type="InterPro" id="IPR027104">
    <property type="entry name" value="Prp3"/>
</dbReference>
<dbReference type="GO" id="GO:0000398">
    <property type="term" value="P:mRNA splicing, via spliceosome"/>
    <property type="evidence" value="ECO:0007669"/>
    <property type="project" value="InterPro"/>
</dbReference>
<dbReference type="InterPro" id="IPR013881">
    <property type="entry name" value="Pre-mRNA_splic_Prp3_dom"/>
</dbReference>
<feature type="region of interest" description="Disordered" evidence="6">
    <location>
        <begin position="1"/>
        <end position="80"/>
    </location>
</feature>
<feature type="coiled-coil region" evidence="5">
    <location>
        <begin position="133"/>
        <end position="160"/>
    </location>
</feature>
<evidence type="ECO:0000256" key="6">
    <source>
        <dbReference type="SAM" id="MobiDB-lite"/>
    </source>
</evidence>
<feature type="compositionally biased region" description="Polar residues" evidence="6">
    <location>
        <begin position="1"/>
        <end position="15"/>
    </location>
</feature>
<reference evidence="9" key="1">
    <citation type="journal article" date="2021" name="Open Biol.">
        <title>Shared evolutionary footprints suggest mitochondrial oxidative damage underlies multiple complex I losses in fungi.</title>
        <authorList>
            <person name="Schikora-Tamarit M.A."/>
            <person name="Marcet-Houben M."/>
            <person name="Nosek J."/>
            <person name="Gabaldon T."/>
        </authorList>
    </citation>
    <scope>NUCLEOTIDE SEQUENCE</scope>
    <source>
        <strain evidence="9">CBS2887</strain>
    </source>
</reference>
<dbReference type="PANTHER" id="PTHR14212">
    <property type="entry name" value="U4/U6-ASSOCIATED RNA SPLICING FACTOR-RELATED"/>
    <property type="match status" value="1"/>
</dbReference>
<feature type="compositionally biased region" description="Basic and acidic residues" evidence="6">
    <location>
        <begin position="16"/>
        <end position="44"/>
    </location>
</feature>
<evidence type="ECO:0000256" key="5">
    <source>
        <dbReference type="SAM" id="Coils"/>
    </source>
</evidence>
<sequence length="463" mass="54068">MSGNKRPFNGTNQPTNDDKRPKIGDRSTDLKREEAKRKARERLAQLKAKKAGTQSSSPTPLQTTSSEQSAPPPKARGLGLNIELHPLLSGKPTPQPTINPNLQKINKQGYTVNPYMDNLSQSRKKREFHFVEKGKYVKQAEDLRQAKREEEAQRQIFQERVKQGLEPDPILREERFKPEIPPVMEWWDEPFYENKDYDKPLNEVSIYVHHPVPINAPWEKHLPPQKPMYLTKKEMKRLRRNERFLKNQEIQEKIKQGLLPPPPPKIKLANLMNVLTSEAIKDPTAVEARVRKEIEERRQFHLKTNEERKLTKEQKDVKREIKHEKDLSKGYHTAVFLVKSLSHPSHKFKVETNAKQLKLTGTIIHIDDLFSLIISEGSEKSINFYKKLLTSRIKWQESTKVNGVSLDLSNNYCHLLWEGQVPELRFDRFSFFKAKDEQVALEFAEKFNMGGVFRDAVVYYRDH</sequence>
<evidence type="ECO:0000256" key="1">
    <source>
        <dbReference type="ARBA" id="ARBA00004123"/>
    </source>
</evidence>
<evidence type="ECO:0008006" key="11">
    <source>
        <dbReference type="Google" id="ProtNLM"/>
    </source>
</evidence>
<dbReference type="Pfam" id="PF06544">
    <property type="entry name" value="Prp3_C"/>
    <property type="match status" value="1"/>
</dbReference>
<dbReference type="EMBL" id="JAEUBG010004689">
    <property type="protein sequence ID" value="KAH3680686.1"/>
    <property type="molecule type" value="Genomic_DNA"/>
</dbReference>
<feature type="compositionally biased region" description="Low complexity" evidence="6">
    <location>
        <begin position="51"/>
        <end position="69"/>
    </location>
</feature>
<comment type="caution">
    <text evidence="9">The sequence shown here is derived from an EMBL/GenBank/DDBJ whole genome shotgun (WGS) entry which is preliminary data.</text>
</comment>
<comment type="subcellular location">
    <subcellularLocation>
        <location evidence="1">Nucleus</location>
    </subcellularLocation>
</comment>
<feature type="domain" description="Pre-mRNA-splicing factor 3" evidence="8">
    <location>
        <begin position="113"/>
        <end position="311"/>
    </location>
</feature>
<evidence type="ECO:0000313" key="9">
    <source>
        <dbReference type="EMBL" id="KAH3680686.1"/>
    </source>
</evidence>
<feature type="domain" description="Small nuclear ribonucleoprotein Prp3 C-terminal" evidence="7">
    <location>
        <begin position="334"/>
        <end position="455"/>
    </location>
</feature>
<gene>
    <name evidence="9" type="ORF">WICPIJ_008168</name>
</gene>
<name>A0A9P8TJ36_WICPI</name>
<dbReference type="OrthoDB" id="10264544at2759"/>
<dbReference type="AlphaFoldDB" id="A0A9P8TJ36"/>
<accession>A0A9P8TJ36</accession>
<evidence type="ECO:0000256" key="2">
    <source>
        <dbReference type="ARBA" id="ARBA00022664"/>
    </source>
</evidence>